<dbReference type="HAMAP" id="MF_00376">
    <property type="entry name" value="Dephospho_CoA_kinase"/>
    <property type="match status" value="1"/>
</dbReference>
<evidence type="ECO:0000313" key="6">
    <source>
        <dbReference type="Proteomes" id="UP000326331"/>
    </source>
</evidence>
<gene>
    <name evidence="3" type="primary">coaE</name>
    <name evidence="5" type="ORF">Tbon_00375</name>
</gene>
<comment type="pathway">
    <text evidence="3">Cofactor biosynthesis; coenzyme A biosynthesis; CoA from (R)-pantothenate: step 5/5.</text>
</comment>
<accession>A0ABX6BYQ4</accession>
<dbReference type="EMBL" id="CP042829">
    <property type="protein sequence ID" value="QFG01830.1"/>
    <property type="molecule type" value="Genomic_DNA"/>
</dbReference>
<comment type="similarity">
    <text evidence="3">Belongs to the CoaE family.</text>
</comment>
<dbReference type="InterPro" id="IPR001977">
    <property type="entry name" value="Depp_CoAkinase"/>
</dbReference>
<dbReference type="NCBIfam" id="TIGR00152">
    <property type="entry name" value="dephospho-CoA kinase"/>
    <property type="match status" value="1"/>
</dbReference>
<keyword evidence="3" id="KW-0173">Coenzyme A biosynthesis</keyword>
<keyword evidence="3" id="KW-0963">Cytoplasm</keyword>
<organism evidence="5 6">
    <name type="scientific">Tepidiforma bonchosmolovskayae</name>
    <dbReference type="NCBI Taxonomy" id="2601677"/>
    <lineage>
        <taxon>Bacteria</taxon>
        <taxon>Bacillati</taxon>
        <taxon>Chloroflexota</taxon>
        <taxon>Tepidiformia</taxon>
        <taxon>Tepidiformales</taxon>
        <taxon>Tepidiformaceae</taxon>
        <taxon>Tepidiforma</taxon>
    </lineage>
</organism>
<evidence type="ECO:0000256" key="4">
    <source>
        <dbReference type="NCBIfam" id="TIGR00152"/>
    </source>
</evidence>
<evidence type="ECO:0000313" key="5">
    <source>
        <dbReference type="EMBL" id="QFG01830.1"/>
    </source>
</evidence>
<comment type="function">
    <text evidence="3">Catalyzes the phosphorylation of the 3'-hydroxyl group of dephosphocoenzyme A to form coenzyme A.</text>
</comment>
<protein>
    <recommendedName>
        <fullName evidence="3 4">Dephospho-CoA kinase</fullName>
        <ecNumber evidence="3 4">2.7.1.24</ecNumber>
    </recommendedName>
    <alternativeName>
        <fullName evidence="3">Dephosphocoenzyme A kinase</fullName>
    </alternativeName>
</protein>
<comment type="subcellular location">
    <subcellularLocation>
        <location evidence="3">Cytoplasm</location>
    </subcellularLocation>
</comment>
<dbReference type="SUPFAM" id="SSF52540">
    <property type="entry name" value="P-loop containing nucleoside triphosphate hydrolases"/>
    <property type="match status" value="1"/>
</dbReference>
<dbReference type="PROSITE" id="PS51219">
    <property type="entry name" value="DPCK"/>
    <property type="match status" value="1"/>
</dbReference>
<comment type="catalytic activity">
    <reaction evidence="3">
        <text>3'-dephospho-CoA + ATP = ADP + CoA + H(+)</text>
        <dbReference type="Rhea" id="RHEA:18245"/>
        <dbReference type="ChEBI" id="CHEBI:15378"/>
        <dbReference type="ChEBI" id="CHEBI:30616"/>
        <dbReference type="ChEBI" id="CHEBI:57287"/>
        <dbReference type="ChEBI" id="CHEBI:57328"/>
        <dbReference type="ChEBI" id="CHEBI:456216"/>
        <dbReference type="EC" id="2.7.1.24"/>
    </reaction>
</comment>
<keyword evidence="6" id="KW-1185">Reference proteome</keyword>
<dbReference type="Gene3D" id="3.40.50.300">
    <property type="entry name" value="P-loop containing nucleotide triphosphate hydrolases"/>
    <property type="match status" value="1"/>
</dbReference>
<dbReference type="InterPro" id="IPR027417">
    <property type="entry name" value="P-loop_NTPase"/>
</dbReference>
<keyword evidence="1 3" id="KW-0547">Nucleotide-binding</keyword>
<feature type="binding site" evidence="3">
    <location>
        <begin position="22"/>
        <end position="27"/>
    </location>
    <ligand>
        <name>ATP</name>
        <dbReference type="ChEBI" id="CHEBI:30616"/>
    </ligand>
</feature>
<dbReference type="EC" id="2.7.1.24" evidence="3 4"/>
<evidence type="ECO:0000256" key="3">
    <source>
        <dbReference type="HAMAP-Rule" id="MF_00376"/>
    </source>
</evidence>
<evidence type="ECO:0000256" key="2">
    <source>
        <dbReference type="ARBA" id="ARBA00022840"/>
    </source>
</evidence>
<sequence>MKIQTSQPESLVHVIGLTGGIASGKSTVTSFFRERGIPVIDADILGHRTYDPGTETYQKVVETFGPEVVAPDGTIDRKVLGSKVFGKPDELKKLTDIVWPGIRRLASEQLAEFEAAGNDIVVLEAAVLLEAGWEDLVDEIWVVVVDPEIAVQRLAARNGLDPDAARARIASQLTNEERIARGDVIIENNGTLEELNARIQQAWDSLQERLRAAAGRN</sequence>
<reference evidence="5 6" key="1">
    <citation type="submission" date="2019-10" db="EMBL/GenBank/DDBJ databases">
        <title>Thermopilla bonchosmolovskayae gen. nov., sp. nov., a moderately thermophilic Chloroflexi bacterium from a Chukotka hot spring (Arctic, Russia), representing a novel classis Thermopillaia, which include previously uncultivated lineage OLB14.</title>
        <authorList>
            <person name="Kochetkova T.V."/>
            <person name="Zayulina K.S."/>
            <person name="Zhigarkov V.S."/>
            <person name="Minaev N.V."/>
            <person name="Novikov A."/>
            <person name="Toshchakov S.V."/>
            <person name="Elcheninov A.G."/>
            <person name="Kublanov I.V."/>
        </authorList>
    </citation>
    <scope>NUCLEOTIDE SEQUENCE [LARGE SCALE GENOMIC DNA]</scope>
    <source>
        <strain evidence="5 6">3753O</strain>
    </source>
</reference>
<keyword evidence="2 3" id="KW-0067">ATP-binding</keyword>
<keyword evidence="3 5" id="KW-0418">Kinase</keyword>
<dbReference type="PANTHER" id="PTHR10695:SF46">
    <property type="entry name" value="BIFUNCTIONAL COENZYME A SYNTHASE-RELATED"/>
    <property type="match status" value="1"/>
</dbReference>
<name>A0ABX6BYQ4_9CHLR</name>
<proteinExistence type="inferred from homology"/>
<dbReference type="Proteomes" id="UP000326331">
    <property type="component" value="Chromosome"/>
</dbReference>
<keyword evidence="3 5" id="KW-0808">Transferase</keyword>
<dbReference type="GO" id="GO:0004140">
    <property type="term" value="F:dephospho-CoA kinase activity"/>
    <property type="evidence" value="ECO:0007669"/>
    <property type="project" value="UniProtKB-EC"/>
</dbReference>
<dbReference type="CDD" id="cd02022">
    <property type="entry name" value="DPCK"/>
    <property type="match status" value="1"/>
</dbReference>
<dbReference type="PANTHER" id="PTHR10695">
    <property type="entry name" value="DEPHOSPHO-COA KINASE-RELATED"/>
    <property type="match status" value="1"/>
</dbReference>
<dbReference type="Pfam" id="PF01121">
    <property type="entry name" value="CoaE"/>
    <property type="match status" value="1"/>
</dbReference>
<evidence type="ECO:0000256" key="1">
    <source>
        <dbReference type="ARBA" id="ARBA00022741"/>
    </source>
</evidence>